<evidence type="ECO:0000256" key="13">
    <source>
        <dbReference type="ARBA" id="ARBA00023075"/>
    </source>
</evidence>
<keyword evidence="4 19" id="KW-0813">Transport</keyword>
<dbReference type="SUPFAM" id="SSF81648">
    <property type="entry name" value="a domain/subunit of cytochrome bc1 complex (Ubiquinol-cytochrome c reductase)"/>
    <property type="match status" value="1"/>
</dbReference>
<organism evidence="22">
    <name type="scientific">Pseudocorticium jarrei</name>
    <name type="common">Sponge</name>
    <dbReference type="NCBI Taxonomy" id="61082"/>
    <lineage>
        <taxon>Eukaryota</taxon>
        <taxon>Metazoa</taxon>
        <taxon>Porifera</taxon>
        <taxon>Homoscleromorpha</taxon>
        <taxon>Homosclerophorida</taxon>
        <taxon>Oscarellidae</taxon>
        <taxon>Pseudocorticium</taxon>
    </lineage>
</organism>
<dbReference type="Pfam" id="PF00033">
    <property type="entry name" value="Cytochrome_B"/>
    <property type="match status" value="1"/>
</dbReference>
<comment type="function">
    <text evidence="1 19">Component of the ubiquinol-cytochrome c reductase complex (complex III or cytochrome b-c1 complex) that is part of the mitochondrial respiratory chain. The b-c1 complex mediates electron transfer from ubiquinol to cytochrome c. Contributes to the generation of a proton gradient across the mitochondrial membrane that is then used for ATP synthesis.</text>
</comment>
<feature type="binding site" evidence="17">
    <location>
        <position position="202"/>
    </location>
    <ligand>
        <name>a ubiquinone</name>
        <dbReference type="ChEBI" id="CHEBI:16389"/>
    </ligand>
</feature>
<dbReference type="SUPFAM" id="SSF81342">
    <property type="entry name" value="Transmembrane di-heme cytochromes"/>
    <property type="match status" value="1"/>
</dbReference>
<dbReference type="InterPro" id="IPR048260">
    <property type="entry name" value="Cytochrome_b_C_euk/bac"/>
</dbReference>
<protein>
    <recommendedName>
        <fullName evidence="3 19">Cytochrome b</fullName>
    </recommendedName>
</protein>
<evidence type="ECO:0000256" key="19">
    <source>
        <dbReference type="RuleBase" id="RU362117"/>
    </source>
</evidence>
<dbReference type="GO" id="GO:0045275">
    <property type="term" value="C:respiratory chain complex III"/>
    <property type="evidence" value="ECO:0007669"/>
    <property type="project" value="InterPro"/>
</dbReference>
<dbReference type="EMBL" id="HQ269357">
    <property type="protein sequence ID" value="ADO51442.1"/>
    <property type="molecule type" value="Genomic_DNA"/>
</dbReference>
<keyword evidence="13" id="KW-0830">Ubiquinone</keyword>
<proteinExistence type="inferred from homology"/>
<dbReference type="PANTHER" id="PTHR19271:SF16">
    <property type="entry name" value="CYTOCHROME B"/>
    <property type="match status" value="1"/>
</dbReference>
<evidence type="ECO:0000259" key="21">
    <source>
        <dbReference type="PROSITE" id="PS51003"/>
    </source>
</evidence>
<keyword evidence="12 18" id="KW-0408">Iron</keyword>
<evidence type="ECO:0000256" key="15">
    <source>
        <dbReference type="ARBA" id="ARBA00023136"/>
    </source>
</evidence>
<keyword evidence="7 19" id="KW-0812">Transmembrane</keyword>
<dbReference type="GO" id="GO:0016491">
    <property type="term" value="F:oxidoreductase activity"/>
    <property type="evidence" value="ECO:0007669"/>
    <property type="project" value="UniProtKB-UniRule"/>
</dbReference>
<sequence length="402" mass="45568">MTRAFRKENPVLSIVNETFIDLPSPSNISYLWNFGSTLGICLIIQLITGIFLAMHYCPETDLAFASVAHIMRDVNYGFVLKAFHANGASMFFLCAYMHIGRGLYYGSYSREMVWNIGIVIYFLMMGTAFIGYVLPWGQMSFWAATVITNFLSAIPYVGNDIVEWVWGGYSVSNATLNRFFSLHYLLPFILAALALIHIFLLHEEGSNNPIGVRGDIDVIPFHAYFTFKDLYGWVLMIIGLTILVFFTPNLLGDAENFKQANPLVTPIHIRPEWYFLFAYAILRSIPNKLGGVLALFASILILFLLPVLHKSLLRGLTFRPFGKIFFWIFVANFLVLTWLGGEPVEEPYVFIAQISSILYFAYFLIITPLVGYLENKLLFQRTTSGGITPIYNFIGVYVNPSV</sequence>
<dbReference type="GO" id="GO:0046872">
    <property type="term" value="F:metal ion binding"/>
    <property type="evidence" value="ECO:0007669"/>
    <property type="project" value="UniProtKB-UniRule"/>
</dbReference>
<evidence type="ECO:0000256" key="3">
    <source>
        <dbReference type="ARBA" id="ARBA00013531"/>
    </source>
</evidence>
<keyword evidence="6 19" id="KW-0679">Respiratory chain</keyword>
<evidence type="ECO:0000256" key="8">
    <source>
        <dbReference type="ARBA" id="ARBA00022723"/>
    </source>
</evidence>
<feature type="transmembrane region" description="Helical" evidence="19">
    <location>
        <begin position="140"/>
        <end position="158"/>
    </location>
</feature>
<comment type="subcellular location">
    <subcellularLocation>
        <location evidence="2">Mitochondrion inner membrane</location>
        <topology evidence="2">Multi-pass membrane protein</topology>
    </subcellularLocation>
</comment>
<feature type="transmembrane region" description="Helical" evidence="19">
    <location>
        <begin position="179"/>
        <end position="200"/>
    </location>
</feature>
<keyword evidence="22" id="KW-0560">Oxidoreductase</keyword>
<name>E7DNM5_PSEJR</name>
<comment type="cofactor">
    <cofactor evidence="19">
        <name>heme b</name>
        <dbReference type="ChEBI" id="CHEBI:60344"/>
    </cofactor>
    <text evidence="19">Binds 2 heme groups non-covalently.</text>
</comment>
<dbReference type="InterPro" id="IPR005798">
    <property type="entry name" value="Cyt_b/b6_C"/>
</dbReference>
<comment type="similarity">
    <text evidence="16 19">Belongs to the cytochrome b family.</text>
</comment>
<keyword evidence="8 18" id="KW-0479">Metal-binding</keyword>
<dbReference type="PIRSF" id="PIRSF038885">
    <property type="entry name" value="COB"/>
    <property type="match status" value="1"/>
</dbReference>
<evidence type="ECO:0000256" key="2">
    <source>
        <dbReference type="ARBA" id="ARBA00004448"/>
    </source>
</evidence>
<dbReference type="InterPro" id="IPR048259">
    <property type="entry name" value="Cytochrome_b_N_euk/bac"/>
</dbReference>
<dbReference type="AlphaFoldDB" id="E7DNM5"/>
<evidence type="ECO:0000256" key="11">
    <source>
        <dbReference type="ARBA" id="ARBA00022989"/>
    </source>
</evidence>
<keyword evidence="9" id="KW-0999">Mitochondrion inner membrane</keyword>
<dbReference type="InterPro" id="IPR016174">
    <property type="entry name" value="Di-haem_cyt_TM"/>
</dbReference>
<dbReference type="PROSITE" id="PS51002">
    <property type="entry name" value="CYTB_NTER"/>
    <property type="match status" value="1"/>
</dbReference>
<geneLocation type="mitochondrion" evidence="22"/>
<feature type="binding site" description="axial binding residue" evidence="18">
    <location>
        <position position="84"/>
    </location>
    <ligand>
        <name>heme b</name>
        <dbReference type="ChEBI" id="CHEBI:60344"/>
        <label>b562</label>
    </ligand>
    <ligandPart>
        <name>Fe</name>
        <dbReference type="ChEBI" id="CHEBI:18248"/>
    </ligandPart>
</feature>
<feature type="binding site" description="axial binding residue" evidence="18">
    <location>
        <position position="197"/>
    </location>
    <ligand>
        <name>heme b</name>
        <dbReference type="ChEBI" id="CHEBI:60344"/>
        <label>b566</label>
    </ligand>
    <ligandPart>
        <name>Fe</name>
        <dbReference type="ChEBI" id="CHEBI:18248"/>
    </ligandPart>
</feature>
<dbReference type="GO" id="GO:0006122">
    <property type="term" value="P:mitochondrial electron transport, ubiquinol to cytochrome c"/>
    <property type="evidence" value="ECO:0007669"/>
    <property type="project" value="TreeGrafter"/>
</dbReference>
<dbReference type="GO" id="GO:0005743">
    <property type="term" value="C:mitochondrial inner membrane"/>
    <property type="evidence" value="ECO:0007669"/>
    <property type="project" value="UniProtKB-SubCell"/>
</dbReference>
<keyword evidence="14 19" id="KW-0496">Mitochondrion</keyword>
<accession>E7DNM5</accession>
<evidence type="ECO:0000313" key="22">
    <source>
        <dbReference type="EMBL" id="ADO51442.1"/>
    </source>
</evidence>
<gene>
    <name evidence="22" type="primary">cob</name>
</gene>
<feature type="transmembrane region" description="Helical" evidence="19">
    <location>
        <begin position="288"/>
        <end position="308"/>
    </location>
</feature>
<feature type="transmembrane region" description="Helical" evidence="19">
    <location>
        <begin position="76"/>
        <end position="100"/>
    </location>
</feature>
<evidence type="ECO:0000256" key="18">
    <source>
        <dbReference type="PIRSR" id="PIRSR038885-2"/>
    </source>
</evidence>
<keyword evidence="10 19" id="KW-0249">Electron transport</keyword>
<keyword evidence="11 19" id="KW-1133">Transmembrane helix</keyword>
<feature type="domain" description="Cytochrome b/b6 C-terminal region profile" evidence="21">
    <location>
        <begin position="211"/>
        <end position="381"/>
    </location>
</feature>
<evidence type="ECO:0000256" key="9">
    <source>
        <dbReference type="ARBA" id="ARBA00022792"/>
    </source>
</evidence>
<dbReference type="CDD" id="cd00290">
    <property type="entry name" value="cytochrome_b_C"/>
    <property type="match status" value="1"/>
</dbReference>
<evidence type="ECO:0000256" key="12">
    <source>
        <dbReference type="ARBA" id="ARBA00023004"/>
    </source>
</evidence>
<dbReference type="InterPro" id="IPR030689">
    <property type="entry name" value="Cytochrome_b"/>
</dbReference>
<feature type="transmembrane region" description="Helical" evidence="19">
    <location>
        <begin position="112"/>
        <end position="134"/>
    </location>
</feature>
<evidence type="ECO:0000256" key="4">
    <source>
        <dbReference type="ARBA" id="ARBA00022448"/>
    </source>
</evidence>
<dbReference type="Pfam" id="PF00032">
    <property type="entry name" value="Cytochrom_B_C"/>
    <property type="match status" value="1"/>
</dbReference>
<dbReference type="CDD" id="cd00284">
    <property type="entry name" value="Cytochrome_b_N"/>
    <property type="match status" value="1"/>
</dbReference>
<evidence type="ECO:0000256" key="5">
    <source>
        <dbReference type="ARBA" id="ARBA00022617"/>
    </source>
</evidence>
<evidence type="ECO:0000259" key="20">
    <source>
        <dbReference type="PROSITE" id="PS51002"/>
    </source>
</evidence>
<feature type="transmembrane region" description="Helical" evidence="19">
    <location>
        <begin position="230"/>
        <end position="251"/>
    </location>
</feature>
<dbReference type="InterPro" id="IPR036150">
    <property type="entry name" value="Cyt_b/b6_C_sf"/>
</dbReference>
<evidence type="ECO:0000256" key="6">
    <source>
        <dbReference type="ARBA" id="ARBA00022660"/>
    </source>
</evidence>
<dbReference type="PROSITE" id="PS51003">
    <property type="entry name" value="CYTB_CTER"/>
    <property type="match status" value="1"/>
</dbReference>
<dbReference type="Gene3D" id="1.20.810.10">
    <property type="entry name" value="Cytochrome Bc1 Complex, Chain C"/>
    <property type="match status" value="1"/>
</dbReference>
<evidence type="ECO:0000256" key="10">
    <source>
        <dbReference type="ARBA" id="ARBA00022982"/>
    </source>
</evidence>
<reference evidence="22" key="1">
    <citation type="journal article" date="2010" name="PLoS ONE">
        <title>Molecular phylogeny restores the supra-generic subdivision of homoscleromorph sponges (Porifera, Homoscleromorpha).</title>
        <authorList>
            <person name="Gazave E."/>
            <person name="Lapebie P."/>
            <person name="Renard E."/>
            <person name="Vacelet J."/>
            <person name="Rocher C."/>
            <person name="Ereskovsky A.V."/>
            <person name="Lavrov D.V."/>
            <person name="Borchiellini C."/>
        </authorList>
    </citation>
    <scope>NUCLEOTIDE SEQUENCE</scope>
    <source>
        <strain evidence="22">DL028</strain>
    </source>
</reference>
<dbReference type="FunFam" id="1.20.810.10:FF:000002">
    <property type="entry name" value="Cytochrome b"/>
    <property type="match status" value="1"/>
</dbReference>
<feature type="transmembrane region" description="Helical" evidence="19">
    <location>
        <begin position="320"/>
        <end position="341"/>
    </location>
</feature>
<evidence type="ECO:0000256" key="17">
    <source>
        <dbReference type="PIRSR" id="PIRSR038885-1"/>
    </source>
</evidence>
<feature type="transmembrane region" description="Helical" evidence="19">
    <location>
        <begin position="30"/>
        <end position="56"/>
    </location>
</feature>
<comment type="cofactor">
    <cofactor evidence="18">
        <name>heme</name>
        <dbReference type="ChEBI" id="CHEBI:30413"/>
    </cofactor>
    <text evidence="18">Binds 2 heme groups non-covalently.</text>
</comment>
<keyword evidence="5 18" id="KW-0349">Heme</keyword>
<evidence type="ECO:0000256" key="14">
    <source>
        <dbReference type="ARBA" id="ARBA00023128"/>
    </source>
</evidence>
<dbReference type="PANTHER" id="PTHR19271">
    <property type="entry name" value="CYTOCHROME B"/>
    <property type="match status" value="1"/>
</dbReference>
<keyword evidence="15 19" id="KW-0472">Membrane</keyword>
<evidence type="ECO:0000256" key="1">
    <source>
        <dbReference type="ARBA" id="ARBA00002566"/>
    </source>
</evidence>
<feature type="binding site" description="axial binding residue" evidence="18">
    <location>
        <position position="98"/>
    </location>
    <ligand>
        <name>heme b</name>
        <dbReference type="ChEBI" id="CHEBI:60344"/>
        <label>b566</label>
    </ligand>
    <ligandPart>
        <name>Fe</name>
        <dbReference type="ChEBI" id="CHEBI:18248"/>
    </ligandPart>
</feature>
<dbReference type="InterPro" id="IPR027387">
    <property type="entry name" value="Cytb/b6-like_sf"/>
</dbReference>
<evidence type="ECO:0000256" key="16">
    <source>
        <dbReference type="ARBA" id="ARBA00061233"/>
    </source>
</evidence>
<feature type="binding site" description="axial binding residue" evidence="18">
    <location>
        <position position="183"/>
    </location>
    <ligand>
        <name>heme b</name>
        <dbReference type="ChEBI" id="CHEBI:60344"/>
        <label>b562</label>
    </ligand>
    <ligandPart>
        <name>Fe</name>
        <dbReference type="ChEBI" id="CHEBI:18248"/>
    </ligandPart>
</feature>
<dbReference type="InterPro" id="IPR005797">
    <property type="entry name" value="Cyt_b/b6_N"/>
</dbReference>
<dbReference type="GO" id="GO:0008121">
    <property type="term" value="F:quinol-cytochrome-c reductase activity"/>
    <property type="evidence" value="ECO:0007669"/>
    <property type="project" value="InterPro"/>
</dbReference>
<evidence type="ECO:0000256" key="7">
    <source>
        <dbReference type="ARBA" id="ARBA00022692"/>
    </source>
</evidence>
<feature type="transmembrane region" description="Helical" evidence="19">
    <location>
        <begin position="347"/>
        <end position="373"/>
    </location>
</feature>
<feature type="domain" description="Cytochrome b/b6 N-terminal region profile" evidence="20">
    <location>
        <begin position="1"/>
        <end position="210"/>
    </location>
</feature>